<proteinExistence type="predicted"/>
<protein>
    <submittedName>
        <fullName evidence="1">Uncharacterized protein</fullName>
    </submittedName>
</protein>
<dbReference type="AlphaFoldDB" id="A0A6C0C690"/>
<accession>A0A6C0C690</accession>
<evidence type="ECO:0000313" key="1">
    <source>
        <dbReference type="EMBL" id="QHS99621.1"/>
    </source>
</evidence>
<dbReference type="EMBL" id="MN739345">
    <property type="protein sequence ID" value="QHS99621.1"/>
    <property type="molecule type" value="Genomic_DNA"/>
</dbReference>
<organism evidence="1">
    <name type="scientific">viral metagenome</name>
    <dbReference type="NCBI Taxonomy" id="1070528"/>
    <lineage>
        <taxon>unclassified sequences</taxon>
        <taxon>metagenomes</taxon>
        <taxon>organismal metagenomes</taxon>
    </lineage>
</organism>
<sequence>MDILKELIFNQNKELLKNVSDNFYPNMKEEQIEFIKNYNKKNFTYLRPVKRDLNNVYEKRLNKIMK</sequence>
<name>A0A6C0C690_9ZZZZ</name>
<reference evidence="1" key="1">
    <citation type="journal article" date="2020" name="Nature">
        <title>Giant virus diversity and host interactions through global metagenomics.</title>
        <authorList>
            <person name="Schulz F."/>
            <person name="Roux S."/>
            <person name="Paez-Espino D."/>
            <person name="Jungbluth S."/>
            <person name="Walsh D.A."/>
            <person name="Denef V.J."/>
            <person name="McMahon K.D."/>
            <person name="Konstantinidis K.T."/>
            <person name="Eloe-Fadrosh E.A."/>
            <person name="Kyrpides N.C."/>
            <person name="Woyke T."/>
        </authorList>
    </citation>
    <scope>NUCLEOTIDE SEQUENCE</scope>
    <source>
        <strain evidence="1">GVMAG-M-3300020187-37</strain>
    </source>
</reference>